<dbReference type="GO" id="GO:0005524">
    <property type="term" value="F:ATP binding"/>
    <property type="evidence" value="ECO:0007669"/>
    <property type="project" value="UniProtKB-UniRule"/>
</dbReference>
<dbReference type="InterPro" id="IPR013986">
    <property type="entry name" value="DExx_box_DNA_helicase_dom_sf"/>
</dbReference>
<evidence type="ECO:0000256" key="3">
    <source>
        <dbReference type="ARBA" id="ARBA00022801"/>
    </source>
</evidence>
<name>M4RBF3_9BIFI</name>
<evidence type="ECO:0000259" key="12">
    <source>
        <dbReference type="PROSITE" id="PS51217"/>
    </source>
</evidence>
<keyword evidence="3 10" id="KW-0378">Hydrolase</keyword>
<dbReference type="AlphaFoldDB" id="M4RBF3"/>
<comment type="catalytic activity">
    <reaction evidence="7">
        <text>Couples ATP hydrolysis with the unwinding of duplex DNA by translocating in the 3'-5' direction.</text>
        <dbReference type="EC" id="5.6.2.4"/>
    </reaction>
</comment>
<dbReference type="GO" id="GO:0043138">
    <property type="term" value="F:3'-5' DNA helicase activity"/>
    <property type="evidence" value="ECO:0007669"/>
    <property type="project" value="UniProtKB-EC"/>
</dbReference>
<dbReference type="CDD" id="cd18807">
    <property type="entry name" value="SF1_C_UvrD"/>
    <property type="match status" value="1"/>
</dbReference>
<dbReference type="InterPro" id="IPR027417">
    <property type="entry name" value="P-loop_NTPase"/>
</dbReference>
<dbReference type="Gene3D" id="3.40.50.300">
    <property type="entry name" value="P-loop containing nucleotide triphosphate hydrolases"/>
    <property type="match status" value="2"/>
</dbReference>
<evidence type="ECO:0000259" key="11">
    <source>
        <dbReference type="PROSITE" id="PS51198"/>
    </source>
</evidence>
<dbReference type="KEGG" id="btp:D805_0539"/>
<dbReference type="GO" id="GO:0016887">
    <property type="term" value="F:ATP hydrolysis activity"/>
    <property type="evidence" value="ECO:0007669"/>
    <property type="project" value="RHEA"/>
</dbReference>
<evidence type="ECO:0000256" key="2">
    <source>
        <dbReference type="ARBA" id="ARBA00022741"/>
    </source>
</evidence>
<evidence type="ECO:0000256" key="7">
    <source>
        <dbReference type="ARBA" id="ARBA00034617"/>
    </source>
</evidence>
<evidence type="ECO:0000256" key="1">
    <source>
        <dbReference type="ARBA" id="ARBA00009922"/>
    </source>
</evidence>
<dbReference type="CDD" id="cd17932">
    <property type="entry name" value="DEXQc_UvrD"/>
    <property type="match status" value="1"/>
</dbReference>
<keyword evidence="6" id="KW-0413">Isomerase</keyword>
<comment type="similarity">
    <text evidence="1">Belongs to the helicase family. UvrD subfamily.</text>
</comment>
<sequence>MNGSVEDDVLAGLDDAQHEAATALDGPVRIVACAGAGKTRTITRRIAYGCRTGAWDARGVLAVTFSVKAAAEMRARLGTLGVGDDVTAATFHSAALHQLRRVWPDVCGAPFPHVTDRPQELTARALRRTVNPEGLDPTQTGLPAVRDVLAEINWCKVQLIAPDDYGRVCAATHRQPPIGLEPDRFADVYTAYEQEKSATGHIDFNDILLMACHVIDDDADAARAIRRSIRWLTVDEYQDVSPLQHRLLTRWLGDNRNICVVGDPAQTIYSFAGASSYDLLHFTEEFSPVAADISLRTDYRSTPQIVGYANRILAASPEREHYLRLESGRGAGVRVVRTQYDDDEQEAQGIAARIARLVAQGVSASDIAVLTRINAQQQHVCAALRGQGLRFRVRRDAGWQSSPLADETQEQAALLEAKGIVKDSSAVTVSTIHASKGLEFPHVFIVGCSEGLLPYGSPAPGEALEEERRLMYWGSLVLRIHCTCRLQPGSRAIRARADARAVFWCDCRASGFRRPAADQLRQVKVDNASRFDGMMPPNGQAVGRDRKWQHHPVYRYGRRSLRN</sequence>
<feature type="binding site" evidence="10">
    <location>
        <begin position="32"/>
        <end position="39"/>
    </location>
    <ligand>
        <name>ATP</name>
        <dbReference type="ChEBI" id="CHEBI:30616"/>
    </ligand>
</feature>
<proteinExistence type="inferred from homology"/>
<dbReference type="HOGENOM" id="CLU_004585_5_6_11"/>
<dbReference type="SUPFAM" id="SSF52540">
    <property type="entry name" value="P-loop containing nucleoside triphosphate hydrolases"/>
    <property type="match status" value="1"/>
</dbReference>
<evidence type="ECO:0000256" key="4">
    <source>
        <dbReference type="ARBA" id="ARBA00022806"/>
    </source>
</evidence>
<gene>
    <name evidence="13" type="ORF">D805_0539</name>
</gene>
<accession>M4RBF3</accession>
<evidence type="ECO:0000256" key="5">
    <source>
        <dbReference type="ARBA" id="ARBA00022840"/>
    </source>
</evidence>
<feature type="domain" description="UvrD-like helicase C-terminal" evidence="12">
    <location>
        <begin position="303"/>
        <end position="563"/>
    </location>
</feature>
<dbReference type="PANTHER" id="PTHR11070:SF69">
    <property type="entry name" value="ATP-DEPENDENT DNA HELICASE UVRD2"/>
    <property type="match status" value="1"/>
</dbReference>
<dbReference type="Gene3D" id="1.10.10.160">
    <property type="match status" value="1"/>
</dbReference>
<organism evidence="13 14">
    <name type="scientific">Bifidobacterium thermophilum RBL67</name>
    <dbReference type="NCBI Taxonomy" id="1254439"/>
    <lineage>
        <taxon>Bacteria</taxon>
        <taxon>Bacillati</taxon>
        <taxon>Actinomycetota</taxon>
        <taxon>Actinomycetes</taxon>
        <taxon>Bifidobacteriales</taxon>
        <taxon>Bifidobacteriaceae</taxon>
        <taxon>Bifidobacterium</taxon>
    </lineage>
</organism>
<keyword evidence="2 10" id="KW-0547">Nucleotide-binding</keyword>
<evidence type="ECO:0000313" key="14">
    <source>
        <dbReference type="Proteomes" id="UP000011835"/>
    </source>
</evidence>
<dbReference type="GO" id="GO:0000725">
    <property type="term" value="P:recombinational repair"/>
    <property type="evidence" value="ECO:0007669"/>
    <property type="project" value="TreeGrafter"/>
</dbReference>
<dbReference type="PROSITE" id="PS51198">
    <property type="entry name" value="UVRD_HELICASE_ATP_BIND"/>
    <property type="match status" value="1"/>
</dbReference>
<dbReference type="Pfam" id="PF00580">
    <property type="entry name" value="UvrD-helicase"/>
    <property type="match status" value="1"/>
</dbReference>
<dbReference type="GO" id="GO:0003677">
    <property type="term" value="F:DNA binding"/>
    <property type="evidence" value="ECO:0007669"/>
    <property type="project" value="UniProtKB-KW"/>
</dbReference>
<evidence type="ECO:0000256" key="8">
    <source>
        <dbReference type="ARBA" id="ARBA00034808"/>
    </source>
</evidence>
<dbReference type="PANTHER" id="PTHR11070">
    <property type="entry name" value="UVRD / RECB / PCRA DNA HELICASE FAMILY MEMBER"/>
    <property type="match status" value="1"/>
</dbReference>
<dbReference type="InterPro" id="IPR014017">
    <property type="entry name" value="DNA_helicase_UvrD-like_C"/>
</dbReference>
<evidence type="ECO:0000256" key="10">
    <source>
        <dbReference type="PROSITE-ProRule" id="PRU00560"/>
    </source>
</evidence>
<keyword evidence="14" id="KW-1185">Reference proteome</keyword>
<dbReference type="InterPro" id="IPR000212">
    <property type="entry name" value="DNA_helicase_UvrD/REP"/>
</dbReference>
<dbReference type="InterPro" id="IPR014016">
    <property type="entry name" value="UvrD-like_ATP-bd"/>
</dbReference>
<dbReference type="PROSITE" id="PS51217">
    <property type="entry name" value="UVRD_HELICASE_CTER"/>
    <property type="match status" value="1"/>
</dbReference>
<protein>
    <recommendedName>
        <fullName evidence="8">DNA 3'-5' helicase</fullName>
        <ecNumber evidence="8">5.6.2.4</ecNumber>
    </recommendedName>
</protein>
<reference evidence="13 14" key="1">
    <citation type="journal article" date="2013" name="Genome Announc.">
        <title>Complete Genome Sequence of the Probiotic Bifidobacterium thermophilum Strain RBL67.</title>
        <authorList>
            <person name="Jans C."/>
            <person name="Lacroix C."/>
            <person name="Follador R."/>
            <person name="Stevens M.J."/>
        </authorList>
    </citation>
    <scope>NUCLEOTIDE SEQUENCE [LARGE SCALE GENOMIC DNA]</scope>
    <source>
        <strain evidence="13 14">RBL67</strain>
    </source>
</reference>
<comment type="catalytic activity">
    <reaction evidence="9">
        <text>ATP + H2O = ADP + phosphate + H(+)</text>
        <dbReference type="Rhea" id="RHEA:13065"/>
        <dbReference type="ChEBI" id="CHEBI:15377"/>
        <dbReference type="ChEBI" id="CHEBI:15378"/>
        <dbReference type="ChEBI" id="CHEBI:30616"/>
        <dbReference type="ChEBI" id="CHEBI:43474"/>
        <dbReference type="ChEBI" id="CHEBI:456216"/>
        <dbReference type="EC" id="5.6.2.4"/>
    </reaction>
</comment>
<feature type="domain" description="UvrD-like helicase ATP-binding" evidence="11">
    <location>
        <begin position="11"/>
        <end position="302"/>
    </location>
</feature>
<dbReference type="Proteomes" id="UP000011835">
    <property type="component" value="Chromosome"/>
</dbReference>
<keyword evidence="5 10" id="KW-0067">ATP-binding</keyword>
<evidence type="ECO:0000256" key="6">
    <source>
        <dbReference type="ARBA" id="ARBA00023235"/>
    </source>
</evidence>
<dbReference type="PATRIC" id="fig|1254439.12.peg.542"/>
<dbReference type="EMBL" id="CP004346">
    <property type="protein sequence ID" value="AGH40806.1"/>
    <property type="molecule type" value="Genomic_DNA"/>
</dbReference>
<keyword evidence="4 10" id="KW-0347">Helicase</keyword>
<evidence type="ECO:0000256" key="9">
    <source>
        <dbReference type="ARBA" id="ARBA00048988"/>
    </source>
</evidence>
<dbReference type="Pfam" id="PF13361">
    <property type="entry name" value="UvrD_C"/>
    <property type="match status" value="2"/>
</dbReference>
<evidence type="ECO:0000313" key="13">
    <source>
        <dbReference type="EMBL" id="AGH40806.1"/>
    </source>
</evidence>
<dbReference type="EC" id="5.6.2.4" evidence="8"/>